<feature type="non-terminal residue" evidence="8">
    <location>
        <position position="1"/>
    </location>
</feature>
<sequence>RTKLTERCLYKVVLVKHAREPPLVNPAASQAAASSLSLLVCPMKQEAQETPGAATAGTSTPALALPDAEKQQPEEQAPAAGLTLHGARLWLILAVLCLSIYLLALELTMLSTVVPTLTDEFGTVADISWYEAAYVLPLCVLMPVVAKLYDQFRIKHVYLACMLFFELGLVICAVAKSSRVFILGRALNGLGASGQFNGCIIVLSSVCDASIRPLATSLVMSMLPIGSMTGPIIAGVVTARIGWRFWILVPMGAGVIIIFAIVKIAEQSEKPAFREGLQRLPRTLDPVGFLLFAGGVTMFLLALTWGGNKTSWLSATIIGLLCGALVTIFVFCAWTWRQGDKALMPTSSLTQRSVYVSCIVIFLQGGASQATPFFLPLWFQAIKGDNPSQSAIHLLPSLATSVVAMVCYGALVSKLRYIPPWAIAGSLVAGVGSGLCTTLAPNTSVGKWVGFQIITSIGRGVALQAPITAVQEYVPIQHHAVSISILSLFLQLGIAVSVSSCQTIFNNRLPALLQRYAPGVDIPMIVEAGATKARHFVEPAQLPGFLYAYNKAVTSVFFFPMAACVVACLASCALEWKPVKAQDKSKDT</sequence>
<dbReference type="VEuPathDB" id="FungiDB:A9K55_001279"/>
<evidence type="ECO:0000259" key="7">
    <source>
        <dbReference type="PROSITE" id="PS50850"/>
    </source>
</evidence>
<organism evidence="8 9">
    <name type="scientific">Cordyceps militaris</name>
    <name type="common">Caterpillar fungus</name>
    <name type="synonym">Clavaria militaris</name>
    <dbReference type="NCBI Taxonomy" id="73501"/>
    <lineage>
        <taxon>Eukaryota</taxon>
        <taxon>Fungi</taxon>
        <taxon>Dikarya</taxon>
        <taxon>Ascomycota</taxon>
        <taxon>Pezizomycotina</taxon>
        <taxon>Sordariomycetes</taxon>
        <taxon>Hypocreomycetidae</taxon>
        <taxon>Hypocreales</taxon>
        <taxon>Cordycipitaceae</taxon>
        <taxon>Cordyceps</taxon>
    </lineage>
</organism>
<feature type="transmembrane region" description="Helical" evidence="6">
    <location>
        <begin position="312"/>
        <end position="334"/>
    </location>
</feature>
<dbReference type="InterPro" id="IPR011701">
    <property type="entry name" value="MFS"/>
</dbReference>
<evidence type="ECO:0000256" key="2">
    <source>
        <dbReference type="ARBA" id="ARBA00007520"/>
    </source>
</evidence>
<dbReference type="PRINTS" id="PR01036">
    <property type="entry name" value="TCRTETB"/>
</dbReference>
<dbReference type="OrthoDB" id="10021397at2759"/>
<feature type="transmembrane region" description="Helical" evidence="6">
    <location>
        <begin position="354"/>
        <end position="379"/>
    </location>
</feature>
<dbReference type="GO" id="GO:0005886">
    <property type="term" value="C:plasma membrane"/>
    <property type="evidence" value="ECO:0007669"/>
    <property type="project" value="TreeGrafter"/>
</dbReference>
<dbReference type="AlphaFoldDB" id="A0A2H4SQN8"/>
<comment type="similarity">
    <text evidence="2">Belongs to the major facilitator superfamily. TCR/Tet family.</text>
</comment>
<dbReference type="Proteomes" id="UP000323067">
    <property type="component" value="Chromosome iii"/>
</dbReference>
<dbReference type="Pfam" id="PF07690">
    <property type="entry name" value="MFS_1"/>
    <property type="match status" value="1"/>
</dbReference>
<keyword evidence="5 6" id="KW-0472">Membrane</keyword>
<evidence type="ECO:0000313" key="9">
    <source>
        <dbReference type="Proteomes" id="UP000323067"/>
    </source>
</evidence>
<dbReference type="PANTHER" id="PTHR23501:SF193">
    <property type="entry name" value="MULTIDRUG TRANSPORTER, PUTATIVE (AFU_ORTHOLOGUE AFUA_8G00940)-RELATED"/>
    <property type="match status" value="1"/>
</dbReference>
<feature type="transmembrane region" description="Helical" evidence="6">
    <location>
        <begin position="245"/>
        <end position="265"/>
    </location>
</feature>
<dbReference type="InterPro" id="IPR036259">
    <property type="entry name" value="MFS_trans_sf"/>
</dbReference>
<protein>
    <submittedName>
        <fullName evidence="8">HC-toxin efflux carrier TOXA</fullName>
    </submittedName>
</protein>
<dbReference type="Gene3D" id="1.20.1250.20">
    <property type="entry name" value="MFS general substrate transporter like domains"/>
    <property type="match status" value="2"/>
</dbReference>
<dbReference type="GO" id="GO:0022857">
    <property type="term" value="F:transmembrane transporter activity"/>
    <property type="evidence" value="ECO:0007669"/>
    <property type="project" value="InterPro"/>
</dbReference>
<dbReference type="VEuPathDB" id="FungiDB:CCM_08342"/>
<feature type="transmembrane region" description="Helical" evidence="6">
    <location>
        <begin position="157"/>
        <end position="176"/>
    </location>
</feature>
<dbReference type="SUPFAM" id="SSF103473">
    <property type="entry name" value="MFS general substrate transporter"/>
    <property type="match status" value="1"/>
</dbReference>
<comment type="subcellular location">
    <subcellularLocation>
        <location evidence="1">Membrane</location>
        <topology evidence="1">Multi-pass membrane protein</topology>
    </subcellularLocation>
</comment>
<reference evidence="8 9" key="1">
    <citation type="journal article" date="2017" name="BMC Genomics">
        <title>Chromosome level assembly and secondary metabolite potential of the parasitic fungus Cordyceps militaris.</title>
        <authorList>
            <person name="Kramer G.J."/>
            <person name="Nodwell J.R."/>
        </authorList>
    </citation>
    <scope>NUCLEOTIDE SEQUENCE [LARGE SCALE GENOMIC DNA]</scope>
    <source>
        <strain evidence="8 9">ATCC 34164</strain>
    </source>
</reference>
<evidence type="ECO:0000256" key="3">
    <source>
        <dbReference type="ARBA" id="ARBA00022692"/>
    </source>
</evidence>
<feature type="transmembrane region" description="Helical" evidence="6">
    <location>
        <begin position="286"/>
        <end position="306"/>
    </location>
</feature>
<dbReference type="EMBL" id="CP023326">
    <property type="protein sequence ID" value="ATY65407.1"/>
    <property type="molecule type" value="Genomic_DNA"/>
</dbReference>
<feature type="transmembrane region" description="Helical" evidence="6">
    <location>
        <begin position="552"/>
        <end position="576"/>
    </location>
</feature>
<evidence type="ECO:0000256" key="5">
    <source>
        <dbReference type="ARBA" id="ARBA00023136"/>
    </source>
</evidence>
<dbReference type="InterPro" id="IPR020846">
    <property type="entry name" value="MFS_dom"/>
</dbReference>
<feature type="transmembrane region" description="Helical" evidence="6">
    <location>
        <begin position="218"/>
        <end position="239"/>
    </location>
</feature>
<feature type="transmembrane region" description="Helical" evidence="6">
    <location>
        <begin position="391"/>
        <end position="411"/>
    </location>
</feature>
<feature type="transmembrane region" description="Helical" evidence="6">
    <location>
        <begin position="89"/>
        <end position="107"/>
    </location>
</feature>
<dbReference type="PANTHER" id="PTHR23501">
    <property type="entry name" value="MAJOR FACILITATOR SUPERFAMILY"/>
    <property type="match status" value="1"/>
</dbReference>
<evidence type="ECO:0000256" key="4">
    <source>
        <dbReference type="ARBA" id="ARBA00022989"/>
    </source>
</evidence>
<accession>A0A2H4SQN8</accession>
<feature type="transmembrane region" description="Helical" evidence="6">
    <location>
        <begin position="127"/>
        <end position="145"/>
    </location>
</feature>
<evidence type="ECO:0000313" key="8">
    <source>
        <dbReference type="EMBL" id="ATY65407.1"/>
    </source>
</evidence>
<feature type="domain" description="Major facilitator superfamily (MFS) profile" evidence="7">
    <location>
        <begin position="92"/>
        <end position="579"/>
    </location>
</feature>
<name>A0A2H4SQN8_CORMI</name>
<proteinExistence type="inferred from homology"/>
<keyword evidence="4 6" id="KW-1133">Transmembrane helix</keyword>
<gene>
    <name evidence="8" type="ORF">A9K55_001279</name>
</gene>
<dbReference type="PROSITE" id="PS50850">
    <property type="entry name" value="MFS"/>
    <property type="match status" value="1"/>
</dbReference>
<feature type="transmembrane region" description="Helical" evidence="6">
    <location>
        <begin position="182"/>
        <end position="206"/>
    </location>
</feature>
<keyword evidence="3 6" id="KW-0812">Transmembrane</keyword>
<evidence type="ECO:0000256" key="1">
    <source>
        <dbReference type="ARBA" id="ARBA00004141"/>
    </source>
</evidence>
<evidence type="ECO:0000256" key="6">
    <source>
        <dbReference type="SAM" id="Phobius"/>
    </source>
</evidence>